<dbReference type="EMBL" id="BMNI01000004">
    <property type="protein sequence ID" value="GGO90074.1"/>
    <property type="molecule type" value="Genomic_DNA"/>
</dbReference>
<dbReference type="InterPro" id="IPR055592">
    <property type="entry name" value="DUF7168"/>
</dbReference>
<sequence>MTSTTHPAGGATTDADPMLAKVRKLLAKAADPATTPAEAEAYTAKAAALAAAYGIDQALLAEADPGRDPLGDRVVPLDAPYAADKGDLLSVIAHELRCRAVRRIDRQPGRKEITLHLFGHSSDLDRVELLFTSLLLQATRDLTRTPVPRGENAAAFRRSWLAGFSWAIQQRLADAERKAAAEAAPRFAAAGSSAALVLASRSELVEAAMHESYPHLRTARPRVLSGGGGQHGWAAGQRADLGDRSRLAARVRGILRS</sequence>
<comment type="caution">
    <text evidence="3">The sequence shown here is derived from an EMBL/GenBank/DDBJ whole genome shotgun (WGS) entry which is preliminary data.</text>
</comment>
<evidence type="ECO:0000259" key="2">
    <source>
        <dbReference type="Pfam" id="PF23771"/>
    </source>
</evidence>
<reference evidence="4" key="1">
    <citation type="journal article" date="2019" name="Int. J. Syst. Evol. Microbiol.">
        <title>The Global Catalogue of Microorganisms (GCM) 10K type strain sequencing project: providing services to taxonomists for standard genome sequencing and annotation.</title>
        <authorList>
            <consortium name="The Broad Institute Genomics Platform"/>
            <consortium name="The Broad Institute Genome Sequencing Center for Infectious Disease"/>
            <person name="Wu L."/>
            <person name="Ma J."/>
        </authorList>
    </citation>
    <scope>NUCLEOTIDE SEQUENCE [LARGE SCALE GENOMIC DNA]</scope>
    <source>
        <strain evidence="4">CGMCC 4.7371</strain>
    </source>
</reference>
<dbReference type="RefSeq" id="WP_188783965.1">
    <property type="nucleotide sequence ID" value="NZ_BMNI01000004.1"/>
</dbReference>
<protein>
    <recommendedName>
        <fullName evidence="5">DUF2786 domain-containing protein</fullName>
    </recommendedName>
</protein>
<dbReference type="Pfam" id="PF10979">
    <property type="entry name" value="DUF2786"/>
    <property type="match status" value="1"/>
</dbReference>
<proteinExistence type="predicted"/>
<organism evidence="3 4">
    <name type="scientific">Nocardioides phosphati</name>
    <dbReference type="NCBI Taxonomy" id="1867775"/>
    <lineage>
        <taxon>Bacteria</taxon>
        <taxon>Bacillati</taxon>
        <taxon>Actinomycetota</taxon>
        <taxon>Actinomycetes</taxon>
        <taxon>Propionibacteriales</taxon>
        <taxon>Nocardioidaceae</taxon>
        <taxon>Nocardioides</taxon>
    </lineage>
</organism>
<dbReference type="Proteomes" id="UP000655410">
    <property type="component" value="Unassembled WGS sequence"/>
</dbReference>
<evidence type="ECO:0000313" key="4">
    <source>
        <dbReference type="Proteomes" id="UP000655410"/>
    </source>
</evidence>
<evidence type="ECO:0008006" key="5">
    <source>
        <dbReference type="Google" id="ProtNLM"/>
    </source>
</evidence>
<dbReference type="Pfam" id="PF23771">
    <property type="entry name" value="DUF7168"/>
    <property type="match status" value="1"/>
</dbReference>
<accession>A0ABQ2NA10</accession>
<evidence type="ECO:0000259" key="1">
    <source>
        <dbReference type="Pfam" id="PF10979"/>
    </source>
</evidence>
<evidence type="ECO:0000313" key="3">
    <source>
        <dbReference type="EMBL" id="GGO90074.1"/>
    </source>
</evidence>
<gene>
    <name evidence="3" type="ORF">GCM10011584_21040</name>
</gene>
<dbReference type="InterPro" id="IPR024498">
    <property type="entry name" value="DUF2786"/>
</dbReference>
<keyword evidence="4" id="KW-1185">Reference proteome</keyword>
<feature type="domain" description="DUF2786" evidence="1">
    <location>
        <begin position="18"/>
        <end position="57"/>
    </location>
</feature>
<name>A0ABQ2NA10_9ACTN</name>
<feature type="domain" description="DUF7168" evidence="2">
    <location>
        <begin position="86"/>
        <end position="184"/>
    </location>
</feature>